<protein>
    <recommendedName>
        <fullName evidence="3">C2H2-type domain-containing protein</fullName>
    </recommendedName>
</protein>
<accession>A0ABP7UTZ0</accession>
<comment type="caution">
    <text evidence="1">The sequence shown here is derived from an EMBL/GenBank/DDBJ whole genome shotgun (WGS) entry which is preliminary data.</text>
</comment>
<dbReference type="EMBL" id="BAABDK010000033">
    <property type="protein sequence ID" value="GAA4052625.1"/>
    <property type="molecule type" value="Genomic_DNA"/>
</dbReference>
<dbReference type="RefSeq" id="WP_345059027.1">
    <property type="nucleotide sequence ID" value="NZ_BAABDK010000033.1"/>
</dbReference>
<name>A0ABP7UTZ0_9BACT</name>
<reference evidence="2" key="1">
    <citation type="journal article" date="2019" name="Int. J. Syst. Evol. Microbiol.">
        <title>The Global Catalogue of Microorganisms (GCM) 10K type strain sequencing project: providing services to taxonomists for standard genome sequencing and annotation.</title>
        <authorList>
            <consortium name="The Broad Institute Genomics Platform"/>
            <consortium name="The Broad Institute Genome Sequencing Center for Infectious Disease"/>
            <person name="Wu L."/>
            <person name="Ma J."/>
        </authorList>
    </citation>
    <scope>NUCLEOTIDE SEQUENCE [LARGE SCALE GENOMIC DNA]</scope>
    <source>
        <strain evidence="2">JCM 17225</strain>
    </source>
</reference>
<gene>
    <name evidence="1" type="ORF">GCM10022409_44380</name>
</gene>
<evidence type="ECO:0008006" key="3">
    <source>
        <dbReference type="Google" id="ProtNLM"/>
    </source>
</evidence>
<dbReference type="Proteomes" id="UP001501469">
    <property type="component" value="Unassembled WGS sequence"/>
</dbReference>
<evidence type="ECO:0000313" key="1">
    <source>
        <dbReference type="EMBL" id="GAA4052625.1"/>
    </source>
</evidence>
<keyword evidence="2" id="KW-1185">Reference proteome</keyword>
<evidence type="ECO:0000313" key="2">
    <source>
        <dbReference type="Proteomes" id="UP001501469"/>
    </source>
</evidence>
<sequence>MATEIKAIKCPQCGSPQKTEIKPGSFRCSSCQTDYFLDDDRLTIQHNHTFHLPAAPPPAARLSPLVRGVLAALAVGVAGAALRLVPGGTAVSDGGASDLSSASGSQYYGRIEKTVPLAGSEGQPVMLVVASQSYNQEGDKAKNGPYVTFYDPLKHKEIDTERLDVPAVSAVDVEARTFSDGRQYVIVNKTTLFVVDNAALKLVEAGKQWFERQPVLRAGLASMEFVPQSNGDGLALLTNDGKSLFYYPLVNRIYTETELDAADDGFANLLPGATLKTSYTFTNPTSSCKGTPVKLLQIKFKDNGGGPKRLCENVMCSQVSTGTDPNTGATAYRNEDISGPEYYRVTSYRDFTPGRLYFKPSFLYADAQSVLIASRATPAPEAPLNLQCLDPATGQVRWTAPLAKLGDPYVLELVACKGGFLGSSSYGTAGFVVSTDGKVISRFDLK</sequence>
<organism evidence="1 2">
    <name type="scientific">Hymenobacter glaciei</name>
    <dbReference type="NCBI Taxonomy" id="877209"/>
    <lineage>
        <taxon>Bacteria</taxon>
        <taxon>Pseudomonadati</taxon>
        <taxon>Bacteroidota</taxon>
        <taxon>Cytophagia</taxon>
        <taxon>Cytophagales</taxon>
        <taxon>Hymenobacteraceae</taxon>
        <taxon>Hymenobacter</taxon>
    </lineage>
</organism>
<proteinExistence type="predicted"/>